<comment type="caution">
    <text evidence="1">The sequence shown here is derived from an EMBL/GenBank/DDBJ whole genome shotgun (WGS) entry which is preliminary data.</text>
</comment>
<reference evidence="1 2" key="1">
    <citation type="journal article" date="2015" name="Microbiome">
        <title>Genomic resolution of linkages in carbon, nitrogen, and sulfur cycling among widespread estuary sediment bacteria.</title>
        <authorList>
            <person name="Baker B.J."/>
            <person name="Lazar C.S."/>
            <person name="Teske A.P."/>
            <person name="Dick G.J."/>
        </authorList>
    </citation>
    <scope>NUCLEOTIDE SEQUENCE [LARGE SCALE GENOMIC DNA]</scope>
    <source>
        <strain evidence="1">DG_54_3</strain>
    </source>
</reference>
<protein>
    <recommendedName>
        <fullName evidence="3">HEAT repeat domain-containing protein</fullName>
    </recommendedName>
</protein>
<dbReference type="PANTHER" id="PTHR12697">
    <property type="entry name" value="PBS LYASE HEAT-LIKE PROTEIN"/>
    <property type="match status" value="1"/>
</dbReference>
<accession>A0A0S7Y1H7</accession>
<dbReference type="PANTHER" id="PTHR12697:SF5">
    <property type="entry name" value="DEOXYHYPUSINE HYDROXYLASE"/>
    <property type="match status" value="1"/>
</dbReference>
<dbReference type="Pfam" id="PF13646">
    <property type="entry name" value="HEAT_2"/>
    <property type="match status" value="1"/>
</dbReference>
<organism evidence="1 2">
    <name type="scientific">candidate division WOR-1 bacterium DG_54_3</name>
    <dbReference type="NCBI Taxonomy" id="1703775"/>
    <lineage>
        <taxon>Bacteria</taxon>
        <taxon>Bacillati</taxon>
        <taxon>Saganbacteria</taxon>
    </lineage>
</organism>
<dbReference type="GO" id="GO:0016491">
    <property type="term" value="F:oxidoreductase activity"/>
    <property type="evidence" value="ECO:0007669"/>
    <property type="project" value="TreeGrafter"/>
</dbReference>
<dbReference type="InterPro" id="IPR016024">
    <property type="entry name" value="ARM-type_fold"/>
</dbReference>
<dbReference type="SUPFAM" id="SSF48371">
    <property type="entry name" value="ARM repeat"/>
    <property type="match status" value="1"/>
</dbReference>
<dbReference type="AlphaFoldDB" id="A0A0S7Y1H7"/>
<dbReference type="InterPro" id="IPR011989">
    <property type="entry name" value="ARM-like"/>
</dbReference>
<evidence type="ECO:0008006" key="3">
    <source>
        <dbReference type="Google" id="ProtNLM"/>
    </source>
</evidence>
<dbReference type="InterPro" id="IPR004155">
    <property type="entry name" value="PBS_lyase_HEAT"/>
</dbReference>
<dbReference type="Proteomes" id="UP000051861">
    <property type="component" value="Unassembled WGS sequence"/>
</dbReference>
<dbReference type="EMBL" id="LIZX01000048">
    <property type="protein sequence ID" value="KPJ68610.1"/>
    <property type="molecule type" value="Genomic_DNA"/>
</dbReference>
<proteinExistence type="predicted"/>
<evidence type="ECO:0000313" key="1">
    <source>
        <dbReference type="EMBL" id="KPJ68610.1"/>
    </source>
</evidence>
<dbReference type="SMART" id="SM00567">
    <property type="entry name" value="EZ_HEAT"/>
    <property type="match status" value="3"/>
</dbReference>
<sequence length="748" mass="85314">MMESIKTTTQHLEINILKEIGAAVKRMGMYPLEHPAAIKATEKPFLTLQEIFKDTDQVTISQVDDKIIVNGISVTGELLPERLKEEFQDQDINSLTFFNTLTKEELSKFLNFFVKPLGKNTPKRSLTEFLRKNKIGSIQVNELRYELVSDDEVVVKSGVLEGADLKAEISKIIKQDPGLVRDVLLNKPLEQESFKERLGTEVNLDQLTQGIQQQVKNLTDDEILSLLSSGLESTLTESKGESKNSTLNKVANLLNRLLENREREKLLPEVKKMLSGYRVLEDKCLDFVFDEKWLKSQAVLEEVMEMVDKLGKEGVDFERFMFLLDRVIDSEEQKIRLHIVDKLLSNLNSKSSETRRLSVLALKEILSRLISGKMEVEFVYLKDRLYDKIRDQLLPAYILKDSTELVKIIFFEIIQRKEFEEAKKIISEYNSRLSHEVSCPEQTREIAKYFLKEVSDKSTLSLLTTQLKEGQPLQNTKTIEEILESLDKNKVAQELLEIFTADDRAARISSVRVLSKLGQSSITALSGLLSNVNSFSREEGTRLLLDEHWYKVRNAIYVLGNIPAPSSVEVMVKLNSDPDPRVRLEVIKALEKIGKEESVDALVTFLKDRDDQVRRNVITSLSIVGERRCLISLINHFHHNRKDNIFTLTAIGRIGGVETMRFLLKLLSEEDSGIKHLPNRQKEEIRITALNILGRIGSDGSPQLGTPNLAEEIETFIKHRKRGIRAFLAKDPLAEAADRTLKMIKSRT</sequence>
<dbReference type="Gene3D" id="1.25.10.10">
    <property type="entry name" value="Leucine-rich Repeat Variant"/>
    <property type="match status" value="1"/>
</dbReference>
<name>A0A0S7Y1H7_UNCSA</name>
<evidence type="ECO:0000313" key="2">
    <source>
        <dbReference type="Proteomes" id="UP000051861"/>
    </source>
</evidence>
<gene>
    <name evidence="1" type="ORF">AMJ44_06095</name>
</gene>